<feature type="domain" description="L-asparaginase N-terminal" evidence="4">
    <location>
        <begin position="1"/>
        <end position="177"/>
    </location>
</feature>
<dbReference type="CDD" id="cd08964">
    <property type="entry name" value="L-asparaginase_II"/>
    <property type="match status" value="1"/>
</dbReference>
<comment type="similarity">
    <text evidence="1">Belongs to the asparaginase 1 family.</text>
</comment>
<keyword evidence="7" id="KW-1185">Reference proteome</keyword>
<dbReference type="GO" id="GO:0004067">
    <property type="term" value="F:asparaginase activity"/>
    <property type="evidence" value="ECO:0007669"/>
    <property type="project" value="UniProtKB-UniRule"/>
</dbReference>
<dbReference type="InterPro" id="IPR037152">
    <property type="entry name" value="L-asparaginase_N_sf"/>
</dbReference>
<proteinExistence type="inferred from homology"/>
<comment type="caution">
    <text evidence="6">The sequence shown here is derived from an EMBL/GenBank/DDBJ whole genome shotgun (WGS) entry which is preliminary data.</text>
</comment>
<evidence type="ECO:0000259" key="4">
    <source>
        <dbReference type="Pfam" id="PF00710"/>
    </source>
</evidence>
<dbReference type="InterPro" id="IPR027473">
    <property type="entry name" value="L-asparaginase_C"/>
</dbReference>
<feature type="binding site" evidence="3">
    <location>
        <begin position="75"/>
        <end position="76"/>
    </location>
    <ligand>
        <name>substrate</name>
    </ligand>
</feature>
<dbReference type="Pfam" id="PF00710">
    <property type="entry name" value="Asparaginase"/>
    <property type="match status" value="1"/>
</dbReference>
<evidence type="ECO:0000256" key="1">
    <source>
        <dbReference type="ARBA" id="ARBA00010518"/>
    </source>
</evidence>
<evidence type="ECO:0000256" key="3">
    <source>
        <dbReference type="PIRSR" id="PIRSR001220-2"/>
    </source>
</evidence>
<sequence length="314" mass="32605">MTRSPDGEGAAPELDADNLLEAVPGLAELDVQLTTHTLRSVPSPSLSLADLSELATLVDKLADSDTDGVVVTQGTDTLEESAFFLDLTVRADIPLVVTGAMRSPSLAGADGPANLLGAIAVAAEPAVRGLGCLVVMSDEIHSARHVRKTHTTSTAAFASPDTGPLGHLVEGRTRLLTRPGPRTVLPRPDAPGPRTVPVVPTALGDDLALLQPYRPGLDGLVVAGFGAGHVPETTVDLLATYAARVPVVLATRTGAGAVHHASYGYPGSEQDLQRRGLINAGFLDPFKARILLVRLLERDAGHTEISDTFAELAG</sequence>
<dbReference type="Proteomes" id="UP000582974">
    <property type="component" value="Unassembled WGS sequence"/>
</dbReference>
<feature type="binding site" evidence="3">
    <location>
        <position position="43"/>
    </location>
    <ligand>
        <name>substrate</name>
    </ligand>
</feature>
<dbReference type="Pfam" id="PF17763">
    <property type="entry name" value="Asparaginase_C"/>
    <property type="match status" value="1"/>
</dbReference>
<dbReference type="Gene3D" id="3.40.50.40">
    <property type="match status" value="1"/>
</dbReference>
<dbReference type="Gene3D" id="3.40.50.1170">
    <property type="entry name" value="L-asparaginase, N-terminal domain"/>
    <property type="match status" value="1"/>
</dbReference>
<protein>
    <submittedName>
        <fullName evidence="6">Asparaginase</fullName>
    </submittedName>
</protein>
<evidence type="ECO:0000313" key="6">
    <source>
        <dbReference type="EMBL" id="MBA0126718.1"/>
    </source>
</evidence>
<dbReference type="AlphaFoldDB" id="A0A838AC10"/>
<dbReference type="InterPro" id="IPR006034">
    <property type="entry name" value="Asparaginase/glutaminase-like"/>
</dbReference>
<dbReference type="PROSITE" id="PS51732">
    <property type="entry name" value="ASN_GLN_ASE_3"/>
    <property type="match status" value="1"/>
</dbReference>
<dbReference type="GO" id="GO:0006528">
    <property type="term" value="P:asparagine metabolic process"/>
    <property type="evidence" value="ECO:0007669"/>
    <property type="project" value="InterPro"/>
</dbReference>
<dbReference type="PRINTS" id="PR00139">
    <property type="entry name" value="ASNGLNASE"/>
</dbReference>
<organism evidence="6 7">
    <name type="scientific">Haloechinothrix aidingensis</name>
    <dbReference type="NCBI Taxonomy" id="2752311"/>
    <lineage>
        <taxon>Bacteria</taxon>
        <taxon>Bacillati</taxon>
        <taxon>Actinomycetota</taxon>
        <taxon>Actinomycetes</taxon>
        <taxon>Pseudonocardiales</taxon>
        <taxon>Pseudonocardiaceae</taxon>
        <taxon>Haloechinothrix</taxon>
    </lineage>
</organism>
<dbReference type="PANTHER" id="PTHR11707">
    <property type="entry name" value="L-ASPARAGINASE"/>
    <property type="match status" value="1"/>
</dbReference>
<dbReference type="PANTHER" id="PTHR11707:SF28">
    <property type="entry name" value="60 KDA LYSOPHOSPHOLIPASE"/>
    <property type="match status" value="1"/>
</dbReference>
<dbReference type="EMBL" id="JACCKD010000004">
    <property type="protein sequence ID" value="MBA0126718.1"/>
    <property type="molecule type" value="Genomic_DNA"/>
</dbReference>
<name>A0A838AC10_9PSEU</name>
<keyword evidence="2" id="KW-0378">Hydrolase</keyword>
<dbReference type="SMART" id="SM00870">
    <property type="entry name" value="Asparaginase"/>
    <property type="match status" value="1"/>
</dbReference>
<evidence type="ECO:0000256" key="2">
    <source>
        <dbReference type="ARBA" id="ARBA00022801"/>
    </source>
</evidence>
<dbReference type="InterPro" id="IPR027474">
    <property type="entry name" value="L-asparaginase_N"/>
</dbReference>
<evidence type="ECO:0000259" key="5">
    <source>
        <dbReference type="Pfam" id="PF17763"/>
    </source>
</evidence>
<evidence type="ECO:0000313" key="7">
    <source>
        <dbReference type="Proteomes" id="UP000582974"/>
    </source>
</evidence>
<dbReference type="FunFam" id="3.40.50.1170:FF:000001">
    <property type="entry name" value="L-asparaginase 2"/>
    <property type="match status" value="1"/>
</dbReference>
<dbReference type="PIRSF" id="PIRSF500176">
    <property type="entry name" value="L_ASNase"/>
    <property type="match status" value="1"/>
</dbReference>
<gene>
    <name evidence="6" type="ORF">H0B56_14290</name>
</gene>
<dbReference type="SUPFAM" id="SSF53774">
    <property type="entry name" value="Glutaminase/Asparaginase"/>
    <property type="match status" value="1"/>
</dbReference>
<dbReference type="InterPro" id="IPR040919">
    <property type="entry name" value="Asparaginase_C"/>
</dbReference>
<accession>A0A838AC10</accession>
<reference evidence="6 7" key="1">
    <citation type="submission" date="2020-07" db="EMBL/GenBank/DDBJ databases">
        <title>Genome of Haloechinothrix sp.</title>
        <authorList>
            <person name="Tang S.-K."/>
            <person name="Yang L."/>
            <person name="Zhu W.-Y."/>
        </authorList>
    </citation>
    <scope>NUCLEOTIDE SEQUENCE [LARGE SCALE GENOMIC DNA]</scope>
    <source>
        <strain evidence="6 7">YIM 98757</strain>
    </source>
</reference>
<dbReference type="PIRSF" id="PIRSF001220">
    <property type="entry name" value="L-ASNase_gatD"/>
    <property type="match status" value="1"/>
</dbReference>
<dbReference type="InterPro" id="IPR004550">
    <property type="entry name" value="AsnASE_II"/>
</dbReference>
<dbReference type="InterPro" id="IPR036152">
    <property type="entry name" value="Asp/glu_Ase-like_sf"/>
</dbReference>
<feature type="domain" description="Asparaginase/glutaminase C-terminal" evidence="5">
    <location>
        <begin position="196"/>
        <end position="309"/>
    </location>
</feature>